<evidence type="ECO:0000256" key="1">
    <source>
        <dbReference type="ARBA" id="ARBA00004651"/>
    </source>
</evidence>
<dbReference type="InterPro" id="IPR020846">
    <property type="entry name" value="MFS_dom"/>
</dbReference>
<evidence type="ECO:0000256" key="6">
    <source>
        <dbReference type="SAM" id="Phobius"/>
    </source>
</evidence>
<feature type="transmembrane region" description="Helical" evidence="6">
    <location>
        <begin position="242"/>
        <end position="264"/>
    </location>
</feature>
<evidence type="ECO:0000256" key="3">
    <source>
        <dbReference type="ARBA" id="ARBA00022692"/>
    </source>
</evidence>
<feature type="transmembrane region" description="Helical" evidence="6">
    <location>
        <begin position="157"/>
        <end position="177"/>
    </location>
</feature>
<feature type="transmembrane region" description="Helical" evidence="6">
    <location>
        <begin position="189"/>
        <end position="210"/>
    </location>
</feature>
<keyword evidence="3 6" id="KW-0812">Transmembrane</keyword>
<organism evidence="8 9">
    <name type="scientific">Asticcacaulis biprosthecium C19</name>
    <dbReference type="NCBI Taxonomy" id="715226"/>
    <lineage>
        <taxon>Bacteria</taxon>
        <taxon>Pseudomonadati</taxon>
        <taxon>Pseudomonadota</taxon>
        <taxon>Alphaproteobacteria</taxon>
        <taxon>Caulobacterales</taxon>
        <taxon>Caulobacteraceae</taxon>
        <taxon>Asticcacaulis</taxon>
    </lineage>
</organism>
<dbReference type="CDD" id="cd17473">
    <property type="entry name" value="MFS_arabinose_efflux_permease_like"/>
    <property type="match status" value="1"/>
</dbReference>
<dbReference type="GO" id="GO:0022857">
    <property type="term" value="F:transmembrane transporter activity"/>
    <property type="evidence" value="ECO:0007669"/>
    <property type="project" value="InterPro"/>
</dbReference>
<evidence type="ECO:0000256" key="5">
    <source>
        <dbReference type="ARBA" id="ARBA00023136"/>
    </source>
</evidence>
<dbReference type="STRING" id="715226.ABI_43860"/>
<protein>
    <submittedName>
        <fullName evidence="8">Major Facilitator Superfamily protein</fullName>
    </submittedName>
</protein>
<dbReference type="PROSITE" id="PS50850">
    <property type="entry name" value="MFS"/>
    <property type="match status" value="1"/>
</dbReference>
<dbReference type="PANTHER" id="PTHR43124:SF3">
    <property type="entry name" value="CHLORAMPHENICOL EFFLUX PUMP RV0191"/>
    <property type="match status" value="1"/>
</dbReference>
<reference evidence="9" key="1">
    <citation type="submission" date="2011-03" db="EMBL/GenBank/DDBJ databases">
        <title>Draft genome sequence of Brevundimonas diminuta.</title>
        <authorList>
            <person name="Brown P.J.B."/>
            <person name="Buechlein A."/>
            <person name="Hemmerich C."/>
            <person name="Brun Y.V."/>
        </authorList>
    </citation>
    <scope>NUCLEOTIDE SEQUENCE [LARGE SCALE GENOMIC DNA]</scope>
    <source>
        <strain evidence="9">C19</strain>
    </source>
</reference>
<keyword evidence="2" id="KW-1003">Cell membrane</keyword>
<feature type="domain" description="Major facilitator superfamily (MFS) profile" evidence="7">
    <location>
        <begin position="1"/>
        <end position="341"/>
    </location>
</feature>
<dbReference type="Proteomes" id="UP000006512">
    <property type="component" value="Unassembled WGS sequence"/>
</dbReference>
<evidence type="ECO:0000259" key="7">
    <source>
        <dbReference type="PROSITE" id="PS50850"/>
    </source>
</evidence>
<keyword evidence="4 6" id="KW-1133">Transmembrane helix</keyword>
<evidence type="ECO:0000256" key="4">
    <source>
        <dbReference type="ARBA" id="ARBA00022989"/>
    </source>
</evidence>
<feature type="transmembrane region" description="Helical" evidence="6">
    <location>
        <begin position="118"/>
        <end position="137"/>
    </location>
</feature>
<feature type="transmembrane region" description="Helical" evidence="6">
    <location>
        <begin position="31"/>
        <end position="49"/>
    </location>
</feature>
<proteinExistence type="predicted"/>
<dbReference type="AlphaFoldDB" id="F4QT89"/>
<evidence type="ECO:0000256" key="2">
    <source>
        <dbReference type="ARBA" id="ARBA00022475"/>
    </source>
</evidence>
<evidence type="ECO:0000313" key="9">
    <source>
        <dbReference type="Proteomes" id="UP000006512"/>
    </source>
</evidence>
<comment type="subcellular location">
    <subcellularLocation>
        <location evidence="1">Cell membrane</location>
        <topology evidence="1">Multi-pass membrane protein</topology>
    </subcellularLocation>
</comment>
<name>F4QT89_9CAUL</name>
<dbReference type="HOGENOM" id="CLU_001265_10_6_5"/>
<dbReference type="InterPro" id="IPR050189">
    <property type="entry name" value="MFS_Efflux_Transporters"/>
</dbReference>
<dbReference type="Pfam" id="PF07690">
    <property type="entry name" value="MFS_1"/>
    <property type="match status" value="1"/>
</dbReference>
<evidence type="ECO:0000313" key="8">
    <source>
        <dbReference type="EMBL" id="EGF89959.1"/>
    </source>
</evidence>
<feature type="transmembrane region" description="Helical" evidence="6">
    <location>
        <begin position="217"/>
        <end position="236"/>
    </location>
</feature>
<gene>
    <name evidence="8" type="ORF">ABI_43860</name>
</gene>
<feature type="transmembrane region" description="Helical" evidence="6">
    <location>
        <begin position="285"/>
        <end position="305"/>
    </location>
</feature>
<keyword evidence="9" id="KW-1185">Reference proteome</keyword>
<dbReference type="GO" id="GO:0005886">
    <property type="term" value="C:plasma membrane"/>
    <property type="evidence" value="ECO:0007669"/>
    <property type="project" value="UniProtKB-SubCell"/>
</dbReference>
<feature type="transmembrane region" description="Helical" evidence="6">
    <location>
        <begin position="89"/>
        <end position="112"/>
    </location>
</feature>
<dbReference type="eggNOG" id="COG2814">
    <property type="taxonomic scope" value="Bacteria"/>
</dbReference>
<dbReference type="InterPro" id="IPR011701">
    <property type="entry name" value="MFS"/>
</dbReference>
<accession>F4QT89</accession>
<dbReference type="PANTHER" id="PTHR43124">
    <property type="entry name" value="PURINE EFFLUX PUMP PBUE"/>
    <property type="match status" value="1"/>
</dbReference>
<dbReference type="Gene3D" id="1.20.1250.20">
    <property type="entry name" value="MFS general substrate transporter like domains"/>
    <property type="match status" value="1"/>
</dbReference>
<sequence length="348" mass="36659">MILALSVPALVVAVTAPFAGRIVETTGRKTVLILSLVLYLVCGLAPFFLNDLNHIIATRVGVGLAESGFMTASTTLIGDYFKGARRQHWLVVQTSTASVAAVVMMAVGGALGEFGWRYPFVVYALPLLFIPLVLVLIREPKAEAHEVGGKFPWWKVIPLYVLGLFVAILFFVVPIQTPFVLTARGMGSAQLIGLTSAAGGIAVPIGGLIFQKLSRLNLFQVLAIAFALIMMGLLLFVGNGSYGVTCAGIVIASLGCGMTLPAVLTSIMAKLDFEQRGRGTGGWQTAFFLGNFASPVIVLGLTAKLQGLENALLMLSVVSAGALALSVIAAILSAAIKPKVRVYVMPPQ</sequence>
<dbReference type="SUPFAM" id="SSF103473">
    <property type="entry name" value="MFS general substrate transporter"/>
    <property type="match status" value="1"/>
</dbReference>
<feature type="transmembrane region" description="Helical" evidence="6">
    <location>
        <begin position="311"/>
        <end position="336"/>
    </location>
</feature>
<dbReference type="EMBL" id="GL883080">
    <property type="protein sequence ID" value="EGF89959.1"/>
    <property type="molecule type" value="Genomic_DNA"/>
</dbReference>
<keyword evidence="5 6" id="KW-0472">Membrane</keyword>
<dbReference type="InterPro" id="IPR036259">
    <property type="entry name" value="MFS_trans_sf"/>
</dbReference>